<keyword evidence="2" id="KW-1185">Reference proteome</keyword>
<gene>
    <name evidence="1" type="ORF">KSF_038340</name>
</gene>
<dbReference type="SUPFAM" id="SSF46785">
    <property type="entry name" value="Winged helix' DNA-binding domain"/>
    <property type="match status" value="1"/>
</dbReference>
<dbReference type="AlphaFoldDB" id="A0A8J3IQZ0"/>
<protein>
    <submittedName>
        <fullName evidence="1">Uncharacterized protein</fullName>
    </submittedName>
</protein>
<reference evidence="1" key="1">
    <citation type="submission" date="2020-10" db="EMBL/GenBank/DDBJ databases">
        <title>Taxonomic study of unclassified bacteria belonging to the class Ktedonobacteria.</title>
        <authorList>
            <person name="Yabe S."/>
            <person name="Wang C.M."/>
            <person name="Zheng Y."/>
            <person name="Sakai Y."/>
            <person name="Cavaletti L."/>
            <person name="Monciardini P."/>
            <person name="Donadio S."/>
        </authorList>
    </citation>
    <scope>NUCLEOTIDE SEQUENCE</scope>
    <source>
        <strain evidence="1">ID150040</strain>
    </source>
</reference>
<organism evidence="1 2">
    <name type="scientific">Reticulibacter mediterranei</name>
    <dbReference type="NCBI Taxonomy" id="2778369"/>
    <lineage>
        <taxon>Bacteria</taxon>
        <taxon>Bacillati</taxon>
        <taxon>Chloroflexota</taxon>
        <taxon>Ktedonobacteria</taxon>
        <taxon>Ktedonobacterales</taxon>
        <taxon>Reticulibacteraceae</taxon>
        <taxon>Reticulibacter</taxon>
    </lineage>
</organism>
<name>A0A8J3IQZ0_9CHLR</name>
<evidence type="ECO:0000313" key="2">
    <source>
        <dbReference type="Proteomes" id="UP000597444"/>
    </source>
</evidence>
<dbReference type="Gene3D" id="1.10.10.10">
    <property type="entry name" value="Winged helix-like DNA-binding domain superfamily/Winged helix DNA-binding domain"/>
    <property type="match status" value="1"/>
</dbReference>
<dbReference type="Proteomes" id="UP000597444">
    <property type="component" value="Unassembled WGS sequence"/>
</dbReference>
<proteinExistence type="predicted"/>
<dbReference type="InterPro" id="IPR036390">
    <property type="entry name" value="WH_DNA-bd_sf"/>
</dbReference>
<dbReference type="InterPro" id="IPR036388">
    <property type="entry name" value="WH-like_DNA-bd_sf"/>
</dbReference>
<dbReference type="EMBL" id="BNJK01000001">
    <property type="protein sequence ID" value="GHO93786.1"/>
    <property type="molecule type" value="Genomic_DNA"/>
</dbReference>
<sequence length="129" mass="14309">MPPDLLAPRTLPAGLFTQEVSTSSRAIVRGRFATRAAEPLPAASTTRMQRERELVAWTSLRLTRTQQEILMQVYAHPLLAPHELAALLDMQTGTLRRALSPLRQCGCLQTCTTEMGERLVLGARGMRLL</sequence>
<accession>A0A8J3IQZ0</accession>
<comment type="caution">
    <text evidence="1">The sequence shown here is derived from an EMBL/GenBank/DDBJ whole genome shotgun (WGS) entry which is preliminary data.</text>
</comment>
<evidence type="ECO:0000313" key="1">
    <source>
        <dbReference type="EMBL" id="GHO93786.1"/>
    </source>
</evidence>